<dbReference type="RefSeq" id="WP_089111738.1">
    <property type="nucleotide sequence ID" value="NZ_LOKL01000158.1"/>
</dbReference>
<dbReference type="EMBL" id="LOKL01000158">
    <property type="protein sequence ID" value="MBZ3926393.1"/>
    <property type="molecule type" value="Genomic_DNA"/>
</dbReference>
<sequence>MSEKSNVTIVKDGLQVGTQPIAKGTVLEVDEQRKAWLQQREFISPPSDALPTAVATTATATTIASKSKATGLASPSTAEEAK</sequence>
<dbReference type="Proteomes" id="UP000825388">
    <property type="component" value="Unassembled WGS sequence"/>
</dbReference>
<proteinExistence type="predicted"/>
<gene>
    <name evidence="1" type="ORF">Xseb_02720</name>
</gene>
<comment type="caution">
    <text evidence="1">The sequence shown here is derived from an EMBL/GenBank/DDBJ whole genome shotgun (WGS) entry which is preliminary data.</text>
</comment>
<reference evidence="1" key="1">
    <citation type="submission" date="2015-12" db="EMBL/GenBank/DDBJ databases">
        <authorList>
            <person name="Bansal K."/>
            <person name="Midha S."/>
            <person name="Patil P.B."/>
        </authorList>
    </citation>
    <scope>NUCLEOTIDE SEQUENCE</scope>
    <source>
        <strain evidence="1">LMG867</strain>
    </source>
</reference>
<protein>
    <submittedName>
        <fullName evidence="1">Uncharacterized protein</fullName>
    </submittedName>
</protein>
<evidence type="ECO:0000313" key="2">
    <source>
        <dbReference type="Proteomes" id="UP000825388"/>
    </source>
</evidence>
<evidence type="ECO:0000313" key="1">
    <source>
        <dbReference type="EMBL" id="MBZ3926393.1"/>
    </source>
</evidence>
<accession>A0AAW4RV48</accession>
<dbReference type="AlphaFoldDB" id="A0AAW4RV48"/>
<organism evidence="1 2">
    <name type="scientific">Xanthomonas citri pv. sesbaniae</name>
    <dbReference type="NCBI Taxonomy" id="473425"/>
    <lineage>
        <taxon>Bacteria</taxon>
        <taxon>Pseudomonadati</taxon>
        <taxon>Pseudomonadota</taxon>
        <taxon>Gammaproteobacteria</taxon>
        <taxon>Lysobacterales</taxon>
        <taxon>Lysobacteraceae</taxon>
        <taxon>Xanthomonas</taxon>
    </lineage>
</organism>
<name>A0AAW4RV48_XANCI</name>